<proteinExistence type="predicted"/>
<evidence type="ECO:0000259" key="9">
    <source>
        <dbReference type="Pfam" id="PF18917"/>
    </source>
</evidence>
<dbReference type="PANTHER" id="PTHR33885:SF3">
    <property type="entry name" value="PHAGE SHOCK PROTEIN C"/>
    <property type="match status" value="1"/>
</dbReference>
<feature type="region of interest" description="Disordered" evidence="6">
    <location>
        <begin position="1"/>
        <end position="46"/>
    </location>
</feature>
<comment type="caution">
    <text evidence="10">The sequence shown here is derived from an EMBL/GenBank/DDBJ whole genome shotgun (WGS) entry which is preliminary data.</text>
</comment>
<evidence type="ECO:0000259" key="8">
    <source>
        <dbReference type="Pfam" id="PF04024"/>
    </source>
</evidence>
<protein>
    <recommendedName>
        <fullName evidence="12">PspC domain-containing protein</fullName>
    </recommendedName>
</protein>
<keyword evidence="5 7" id="KW-0472">Membrane</keyword>
<dbReference type="InterPro" id="IPR052027">
    <property type="entry name" value="PspC"/>
</dbReference>
<evidence type="ECO:0000256" key="3">
    <source>
        <dbReference type="ARBA" id="ARBA00022692"/>
    </source>
</evidence>
<dbReference type="GO" id="GO:0005886">
    <property type="term" value="C:plasma membrane"/>
    <property type="evidence" value="ECO:0007669"/>
    <property type="project" value="UniProtKB-SubCell"/>
</dbReference>
<organism evidence="10 11">
    <name type="scientific">Candidatus Aquicultor primus</name>
    <dbReference type="NCBI Taxonomy" id="1797195"/>
    <lineage>
        <taxon>Bacteria</taxon>
        <taxon>Bacillati</taxon>
        <taxon>Actinomycetota</taxon>
        <taxon>Candidatus Aquicultoria</taxon>
        <taxon>Candidatus Aquicultorales</taxon>
        <taxon>Candidatus Aquicultoraceae</taxon>
        <taxon>Candidatus Aquicultor</taxon>
    </lineage>
</organism>
<evidence type="ECO:0000256" key="4">
    <source>
        <dbReference type="ARBA" id="ARBA00022989"/>
    </source>
</evidence>
<sequence length="249" mass="27338">MIVPENNLPTEEREPDEKIKEERAKEQAPQTETGETGTPAGEPRRVYRSRKNRMLGGVAGGIAEHLGVDPTLIRLIWILSIFTGVGVIAYIIAWIIIPENPSREGAMETGQPAKPMKMPGEVGTIIGIVLIGLGIWFLFSNLGLIPAPFYSFFRVVRSSLWPIVLIFIGIIIILATSGRRTFTIDTQGKRLYRSRTQRMIAGVAGGIAEYLGTDPTWVRLAWAVLTIVNPPAGIVAYIVAAIVIPEEPR</sequence>
<feature type="transmembrane region" description="Helical" evidence="7">
    <location>
        <begin position="219"/>
        <end position="244"/>
    </location>
</feature>
<comment type="subcellular location">
    <subcellularLocation>
        <location evidence="1">Cell membrane</location>
        <topology evidence="1">Single-pass membrane protein</topology>
    </subcellularLocation>
</comment>
<dbReference type="PANTHER" id="PTHR33885">
    <property type="entry name" value="PHAGE SHOCK PROTEIN C"/>
    <property type="match status" value="1"/>
</dbReference>
<dbReference type="InterPro" id="IPR043726">
    <property type="entry name" value="LiaI-LiaF-like_TM1"/>
</dbReference>
<evidence type="ECO:0000256" key="7">
    <source>
        <dbReference type="SAM" id="Phobius"/>
    </source>
</evidence>
<evidence type="ECO:0000313" key="10">
    <source>
        <dbReference type="EMBL" id="OFW33581.1"/>
    </source>
</evidence>
<feature type="compositionally biased region" description="Basic and acidic residues" evidence="6">
    <location>
        <begin position="10"/>
        <end position="26"/>
    </location>
</feature>
<feature type="domain" description="LiaI-LiaF-like transmembrane region" evidence="9">
    <location>
        <begin position="125"/>
        <end position="173"/>
    </location>
</feature>
<feature type="compositionally biased region" description="Low complexity" evidence="6">
    <location>
        <begin position="27"/>
        <end position="41"/>
    </location>
</feature>
<feature type="domain" description="Phage shock protein PspC N-terminal" evidence="8">
    <location>
        <begin position="44"/>
        <end position="99"/>
    </location>
</feature>
<keyword evidence="4 7" id="KW-1133">Transmembrane helix</keyword>
<feature type="transmembrane region" description="Helical" evidence="7">
    <location>
        <begin position="196"/>
        <end position="213"/>
    </location>
</feature>
<name>A0A1F2UKR3_9ACTN</name>
<evidence type="ECO:0000313" key="11">
    <source>
        <dbReference type="Proteomes" id="UP000178086"/>
    </source>
</evidence>
<dbReference type="InterPro" id="IPR007168">
    <property type="entry name" value="Phageshock_PspC_N"/>
</dbReference>
<dbReference type="Pfam" id="PF04024">
    <property type="entry name" value="PspC"/>
    <property type="match status" value="2"/>
</dbReference>
<feature type="transmembrane region" description="Helical" evidence="7">
    <location>
        <begin position="159"/>
        <end position="176"/>
    </location>
</feature>
<keyword evidence="3 7" id="KW-0812">Transmembrane</keyword>
<evidence type="ECO:0000256" key="1">
    <source>
        <dbReference type="ARBA" id="ARBA00004162"/>
    </source>
</evidence>
<evidence type="ECO:0000256" key="6">
    <source>
        <dbReference type="SAM" id="MobiDB-lite"/>
    </source>
</evidence>
<feature type="domain" description="Phage shock protein PspC N-terminal" evidence="8">
    <location>
        <begin position="189"/>
        <end position="247"/>
    </location>
</feature>
<keyword evidence="2" id="KW-1003">Cell membrane</keyword>
<evidence type="ECO:0000256" key="5">
    <source>
        <dbReference type="ARBA" id="ARBA00023136"/>
    </source>
</evidence>
<accession>A0A1F2UKR3</accession>
<evidence type="ECO:0000256" key="2">
    <source>
        <dbReference type="ARBA" id="ARBA00022475"/>
    </source>
</evidence>
<dbReference type="AlphaFoldDB" id="A0A1F2UKR3"/>
<reference evidence="10 11" key="1">
    <citation type="journal article" date="2016" name="Nat. Commun.">
        <title>Thousands of microbial genomes shed light on interconnected biogeochemical processes in an aquifer system.</title>
        <authorList>
            <person name="Anantharaman K."/>
            <person name="Brown C.T."/>
            <person name="Hug L.A."/>
            <person name="Sharon I."/>
            <person name="Castelle C.J."/>
            <person name="Probst A.J."/>
            <person name="Thomas B.C."/>
            <person name="Singh A."/>
            <person name="Wilkins M.J."/>
            <person name="Karaoz U."/>
            <person name="Brodie E.L."/>
            <person name="Williams K.H."/>
            <person name="Hubbard S.S."/>
            <person name="Banfield J.F."/>
        </authorList>
    </citation>
    <scope>NUCLEOTIDE SEQUENCE [LARGE SCALE GENOMIC DNA]</scope>
</reference>
<dbReference type="Proteomes" id="UP000178086">
    <property type="component" value="Unassembled WGS sequence"/>
</dbReference>
<feature type="transmembrane region" description="Helical" evidence="7">
    <location>
        <begin position="118"/>
        <end position="139"/>
    </location>
</feature>
<dbReference type="EMBL" id="MELI01000063">
    <property type="protein sequence ID" value="OFW33581.1"/>
    <property type="molecule type" value="Genomic_DNA"/>
</dbReference>
<evidence type="ECO:0008006" key="12">
    <source>
        <dbReference type="Google" id="ProtNLM"/>
    </source>
</evidence>
<dbReference type="Pfam" id="PF18917">
    <property type="entry name" value="LiaI-LiaF-like_TM1"/>
    <property type="match status" value="1"/>
</dbReference>
<feature type="transmembrane region" description="Helical" evidence="7">
    <location>
        <begin position="75"/>
        <end position="97"/>
    </location>
</feature>
<gene>
    <name evidence="10" type="ORF">A2074_06915</name>
</gene>